<accession>A0A0W0WYT0</accession>
<dbReference type="GO" id="GO:0004673">
    <property type="term" value="F:protein histidine kinase activity"/>
    <property type="evidence" value="ECO:0007669"/>
    <property type="project" value="UniProtKB-EC"/>
</dbReference>
<dbReference type="AlphaFoldDB" id="A0A0W0WYT0"/>
<organism evidence="4 5">
    <name type="scientific">Legionella nautarum</name>
    <dbReference type="NCBI Taxonomy" id="45070"/>
    <lineage>
        <taxon>Bacteria</taxon>
        <taxon>Pseudomonadati</taxon>
        <taxon>Pseudomonadota</taxon>
        <taxon>Gammaproteobacteria</taxon>
        <taxon>Legionellales</taxon>
        <taxon>Legionellaceae</taxon>
        <taxon>Legionella</taxon>
    </lineage>
</organism>
<reference evidence="4 5" key="1">
    <citation type="submission" date="2015-11" db="EMBL/GenBank/DDBJ databases">
        <title>Genomic analysis of 38 Legionella species identifies large and diverse effector repertoires.</title>
        <authorList>
            <person name="Burstein D."/>
            <person name="Amaro F."/>
            <person name="Zusman T."/>
            <person name="Lifshitz Z."/>
            <person name="Cohen O."/>
            <person name="Gilbert J.A."/>
            <person name="Pupko T."/>
            <person name="Shuman H.A."/>
            <person name="Segal G."/>
        </authorList>
    </citation>
    <scope>NUCLEOTIDE SEQUENCE [LARGE SCALE GENOMIC DNA]</scope>
    <source>
        <strain evidence="4 5">ATCC 49506</strain>
    </source>
</reference>
<proteinExistence type="predicted"/>
<name>A0A0W0WYT0_9GAMM</name>
<dbReference type="STRING" id="45070.Lnau_0667"/>
<dbReference type="Gene3D" id="1.20.120.160">
    <property type="entry name" value="HPT domain"/>
    <property type="match status" value="1"/>
</dbReference>
<keyword evidence="4" id="KW-0808">Transferase</keyword>
<dbReference type="EC" id="2.7.13.3" evidence="4"/>
<dbReference type="InterPro" id="IPR008207">
    <property type="entry name" value="Sig_transdc_His_kin_Hpt_dom"/>
</dbReference>
<dbReference type="InterPro" id="IPR036641">
    <property type="entry name" value="HPT_dom_sf"/>
</dbReference>
<comment type="caution">
    <text evidence="4">The sequence shown here is derived from an EMBL/GenBank/DDBJ whole genome shotgun (WGS) entry which is preliminary data.</text>
</comment>
<evidence type="ECO:0000256" key="1">
    <source>
        <dbReference type="ARBA" id="ARBA00023012"/>
    </source>
</evidence>
<evidence type="ECO:0000256" key="2">
    <source>
        <dbReference type="PROSITE-ProRule" id="PRU00110"/>
    </source>
</evidence>
<dbReference type="EMBL" id="LNYO01000011">
    <property type="protein sequence ID" value="KTD37477.1"/>
    <property type="molecule type" value="Genomic_DNA"/>
</dbReference>
<dbReference type="GO" id="GO:0000160">
    <property type="term" value="P:phosphorelay signal transduction system"/>
    <property type="evidence" value="ECO:0007669"/>
    <property type="project" value="UniProtKB-KW"/>
</dbReference>
<dbReference type="Pfam" id="PF01627">
    <property type="entry name" value="Hpt"/>
    <property type="match status" value="1"/>
</dbReference>
<keyword evidence="2" id="KW-0597">Phosphoprotein</keyword>
<keyword evidence="4" id="KW-0418">Kinase</keyword>
<dbReference type="PATRIC" id="fig|45070.6.peg.711"/>
<feature type="modified residue" description="Phosphohistidine" evidence="2">
    <location>
        <position position="18"/>
    </location>
</feature>
<evidence type="ECO:0000313" key="5">
    <source>
        <dbReference type="Proteomes" id="UP000054725"/>
    </source>
</evidence>
<sequence length="78" mass="9080">MQAAFAAKNYEQVEKLAHKMKGGAVYVGTLRMKYACQYLERYWKSGQRELFEKLYAQAVSVIEETMSYVKNWLQSSNS</sequence>
<dbReference type="PROSITE" id="PS50894">
    <property type="entry name" value="HPT"/>
    <property type="match status" value="1"/>
</dbReference>
<protein>
    <submittedName>
        <fullName evidence="4">Sensory histidine-kinase / response regulator</fullName>
        <ecNumber evidence="4">2.7.13.3</ecNumber>
    </submittedName>
</protein>
<dbReference type="SUPFAM" id="SSF47226">
    <property type="entry name" value="Histidine-containing phosphotransfer domain, HPT domain"/>
    <property type="match status" value="1"/>
</dbReference>
<keyword evidence="5" id="KW-1185">Reference proteome</keyword>
<keyword evidence="1" id="KW-0902">Two-component regulatory system</keyword>
<evidence type="ECO:0000313" key="4">
    <source>
        <dbReference type="EMBL" id="KTD37477.1"/>
    </source>
</evidence>
<gene>
    <name evidence="4" type="ORF">Lnau_0667</name>
</gene>
<evidence type="ECO:0000259" key="3">
    <source>
        <dbReference type="PROSITE" id="PS50894"/>
    </source>
</evidence>
<dbReference type="Proteomes" id="UP000054725">
    <property type="component" value="Unassembled WGS sequence"/>
</dbReference>
<feature type="domain" description="HPt" evidence="3">
    <location>
        <begin position="1"/>
        <end position="76"/>
    </location>
</feature>